<organism evidence="1 2">
    <name type="scientific">Danaus plexippus plexippus</name>
    <dbReference type="NCBI Taxonomy" id="278856"/>
    <lineage>
        <taxon>Eukaryota</taxon>
        <taxon>Metazoa</taxon>
        <taxon>Ecdysozoa</taxon>
        <taxon>Arthropoda</taxon>
        <taxon>Hexapoda</taxon>
        <taxon>Insecta</taxon>
        <taxon>Pterygota</taxon>
        <taxon>Neoptera</taxon>
        <taxon>Endopterygota</taxon>
        <taxon>Lepidoptera</taxon>
        <taxon>Glossata</taxon>
        <taxon>Ditrysia</taxon>
        <taxon>Papilionoidea</taxon>
        <taxon>Nymphalidae</taxon>
        <taxon>Danainae</taxon>
        <taxon>Danaini</taxon>
        <taxon>Danaina</taxon>
        <taxon>Danaus</taxon>
        <taxon>Danaus</taxon>
    </lineage>
</organism>
<dbReference type="InParanoid" id="A0A212FK19"/>
<name>A0A212FK19_DANPL</name>
<dbReference type="KEGG" id="dpl:KGM_208911"/>
<evidence type="ECO:0000313" key="2">
    <source>
        <dbReference type="Proteomes" id="UP000007151"/>
    </source>
</evidence>
<sequence length="77" mass="8646">MTKAKITRNSALYHSAKGPLKRLVKDINGYGGLSQLICNLWVLWHLDIFRRSFRELTGHACLGPSCIFCALKVSKKA</sequence>
<dbReference type="AlphaFoldDB" id="A0A212FK19"/>
<accession>A0A212FK19</accession>
<comment type="caution">
    <text evidence="1">The sequence shown here is derived from an EMBL/GenBank/DDBJ whole genome shotgun (WGS) entry which is preliminary data.</text>
</comment>
<keyword evidence="2" id="KW-1185">Reference proteome</keyword>
<evidence type="ECO:0000313" key="1">
    <source>
        <dbReference type="EMBL" id="OWR54050.1"/>
    </source>
</evidence>
<protein>
    <submittedName>
        <fullName evidence="1">Uncharacterized protein</fullName>
    </submittedName>
</protein>
<reference evidence="1 2" key="1">
    <citation type="journal article" date="2011" name="Cell">
        <title>The monarch butterfly genome yields insights into long-distance migration.</title>
        <authorList>
            <person name="Zhan S."/>
            <person name="Merlin C."/>
            <person name="Boore J.L."/>
            <person name="Reppert S.M."/>
        </authorList>
    </citation>
    <scope>NUCLEOTIDE SEQUENCE [LARGE SCALE GENOMIC DNA]</scope>
    <source>
        <strain evidence="1">F-2</strain>
    </source>
</reference>
<proteinExistence type="predicted"/>
<dbReference type="Proteomes" id="UP000007151">
    <property type="component" value="Unassembled WGS sequence"/>
</dbReference>
<gene>
    <name evidence="1" type="ORF">KGM_208911</name>
</gene>
<dbReference type="EMBL" id="AGBW02008187">
    <property type="protein sequence ID" value="OWR54050.1"/>
    <property type="molecule type" value="Genomic_DNA"/>
</dbReference>